<sequence>MAAPMRFQTRVVGWRNKREFDDVYDCLYNSDVQRQRDGLERINAWKCRFADKMPVAIECTATLLEATLMEENESEPSTLQLIYSMAVIRFVNLITGFLQNKAQAQPVVAIAKEISLPEWLVELRHEASHKHMPPLATLRRGAETGLAWLKEIFWQKQCGSAAPVLPEGEEDSAYPPNVNGVEDDINQLSIAYQQAQFQNIQCGPNNGRNGNGITEILSNLEQCLADPEAGYLLMSLLLQDGYLVPTPEQLQALGLKEGFSITRGIIYIHRALCQFWRPLMALLHSLELTPLLLQSIMRELGKFRTAESQVAAYLVGWAMQIIMAGTIDRKMFRTYLGLFKDNLQLPWKTLFDQCIQHPNCFTLDLLQYILPNLDPKMSEQAQTNLRQLMSTYRNLLESQQPVSEETDDNTEADRIYTAEDIPRPEGEHLSGQSKISVEQVDISEENQMEVIEGSTPSSFVLREKDNFQPWTKSTAQVDWSEFPIGSLPGQPDDPNFLVLDIPRSNSSKTEPKSKTSPVLKHEELLSPVLEMETNSADERKTPDVQTERHLWTKSQLEIVKYKLQVFNPPATKAARGSQN</sequence>
<keyword evidence="2" id="KW-1185">Reference proteome</keyword>
<dbReference type="PANTHER" id="PTHR15002:SF0">
    <property type="entry name" value="RIBOSOMAL BIOGENESIS PROTEIN LAS1L"/>
    <property type="match status" value="1"/>
</dbReference>
<evidence type="ECO:0000313" key="2">
    <source>
        <dbReference type="Proteomes" id="UP000887568"/>
    </source>
</evidence>
<dbReference type="RefSeq" id="XP_038079138.1">
    <property type="nucleotide sequence ID" value="XM_038223210.1"/>
</dbReference>
<name>A0A914BS68_PATMI</name>
<dbReference type="EnsemblMetazoa" id="XM_038223210.1">
    <property type="protein sequence ID" value="XP_038079138.1"/>
    <property type="gene ID" value="LOC119746328"/>
</dbReference>
<reference evidence="1" key="1">
    <citation type="submission" date="2022-11" db="UniProtKB">
        <authorList>
            <consortium name="EnsemblMetazoa"/>
        </authorList>
    </citation>
    <scope>IDENTIFICATION</scope>
</reference>
<dbReference type="PANTHER" id="PTHR15002">
    <property type="entry name" value="RIBOSOMAL BIOGENESIS PROTEIN LAS1L"/>
    <property type="match status" value="1"/>
</dbReference>
<evidence type="ECO:0000313" key="1">
    <source>
        <dbReference type="EnsemblMetazoa" id="XP_038079138.1"/>
    </source>
</evidence>
<dbReference type="GO" id="GO:0000460">
    <property type="term" value="P:maturation of 5.8S rRNA"/>
    <property type="evidence" value="ECO:0007669"/>
    <property type="project" value="TreeGrafter"/>
</dbReference>
<protein>
    <submittedName>
        <fullName evidence="1">Uncharacterized protein</fullName>
    </submittedName>
</protein>
<dbReference type="GO" id="GO:0030687">
    <property type="term" value="C:preribosome, large subunit precursor"/>
    <property type="evidence" value="ECO:0007669"/>
    <property type="project" value="TreeGrafter"/>
</dbReference>
<dbReference type="AlphaFoldDB" id="A0A914BS68"/>
<proteinExistence type="predicted"/>
<accession>A0A914BS68</accession>
<dbReference type="GO" id="GO:0000470">
    <property type="term" value="P:maturation of LSU-rRNA"/>
    <property type="evidence" value="ECO:0007669"/>
    <property type="project" value="TreeGrafter"/>
</dbReference>
<dbReference type="Proteomes" id="UP000887568">
    <property type="component" value="Unplaced"/>
</dbReference>
<dbReference type="GeneID" id="119746328"/>
<dbReference type="InterPro" id="IPR007174">
    <property type="entry name" value="Las1"/>
</dbReference>
<dbReference type="OMA" id="NYQLVAW"/>
<dbReference type="OrthoDB" id="10263222at2759"/>
<dbReference type="GO" id="GO:0090730">
    <property type="term" value="C:Las1 complex"/>
    <property type="evidence" value="ECO:0007669"/>
    <property type="project" value="InterPro"/>
</dbReference>
<dbReference type="Pfam" id="PF04031">
    <property type="entry name" value="Las1"/>
    <property type="match status" value="1"/>
</dbReference>
<organism evidence="1 2">
    <name type="scientific">Patiria miniata</name>
    <name type="common">Bat star</name>
    <name type="synonym">Asterina miniata</name>
    <dbReference type="NCBI Taxonomy" id="46514"/>
    <lineage>
        <taxon>Eukaryota</taxon>
        <taxon>Metazoa</taxon>
        <taxon>Echinodermata</taxon>
        <taxon>Eleutherozoa</taxon>
        <taxon>Asterozoa</taxon>
        <taxon>Asteroidea</taxon>
        <taxon>Valvatacea</taxon>
        <taxon>Valvatida</taxon>
        <taxon>Asterinidae</taxon>
        <taxon>Patiria</taxon>
    </lineage>
</organism>
<dbReference type="GO" id="GO:0004519">
    <property type="term" value="F:endonuclease activity"/>
    <property type="evidence" value="ECO:0007669"/>
    <property type="project" value="InterPro"/>
</dbReference>